<dbReference type="InterPro" id="IPR036049">
    <property type="entry name" value="Ribosomal_uL29_sf"/>
</dbReference>
<evidence type="ECO:0000256" key="5">
    <source>
        <dbReference type="HAMAP-Rule" id="MF_00374"/>
    </source>
</evidence>
<dbReference type="InterPro" id="IPR050063">
    <property type="entry name" value="Ribosomal_protein_uL29"/>
</dbReference>
<dbReference type="RefSeq" id="WP_377965540.1">
    <property type="nucleotide sequence ID" value="NZ_JBHZOL010000078.1"/>
</dbReference>
<dbReference type="Proteomes" id="UP001600165">
    <property type="component" value="Unassembled WGS sequence"/>
</dbReference>
<reference evidence="7 8" key="1">
    <citation type="submission" date="2024-10" db="EMBL/GenBank/DDBJ databases">
        <authorList>
            <person name="Ratan Roy A."/>
            <person name="Morales Sandoval P.H."/>
            <person name="De Los Santos Villalobos S."/>
            <person name="Chakraborty S."/>
            <person name="Mukherjee J."/>
        </authorList>
    </citation>
    <scope>NUCLEOTIDE SEQUENCE [LARGE SCALE GENOMIC DNA]</scope>
    <source>
        <strain evidence="7 8">S1</strain>
    </source>
</reference>
<dbReference type="NCBIfam" id="TIGR00012">
    <property type="entry name" value="L29"/>
    <property type="match status" value="1"/>
</dbReference>
<comment type="caution">
    <text evidence="7">The sequence shown here is derived from an EMBL/GenBank/DDBJ whole genome shotgun (WGS) entry which is preliminary data.</text>
</comment>
<evidence type="ECO:0000256" key="3">
    <source>
        <dbReference type="ARBA" id="ARBA00023274"/>
    </source>
</evidence>
<feature type="region of interest" description="Disordered" evidence="6">
    <location>
        <begin position="62"/>
        <end position="83"/>
    </location>
</feature>
<dbReference type="CDD" id="cd00427">
    <property type="entry name" value="Ribosomal_L29_HIP"/>
    <property type="match status" value="1"/>
</dbReference>
<protein>
    <recommendedName>
        <fullName evidence="4 5">Large ribosomal subunit protein uL29</fullName>
    </recommendedName>
</protein>
<evidence type="ECO:0000256" key="6">
    <source>
        <dbReference type="SAM" id="MobiDB-lite"/>
    </source>
</evidence>
<evidence type="ECO:0000313" key="7">
    <source>
        <dbReference type="EMBL" id="MFE4107125.1"/>
    </source>
</evidence>
<keyword evidence="8" id="KW-1185">Reference proteome</keyword>
<proteinExistence type="inferred from homology"/>
<evidence type="ECO:0000313" key="8">
    <source>
        <dbReference type="Proteomes" id="UP001600165"/>
    </source>
</evidence>
<dbReference type="PANTHER" id="PTHR10916">
    <property type="entry name" value="60S RIBOSOMAL PROTEIN L35/50S RIBOSOMAL PROTEIN L29"/>
    <property type="match status" value="1"/>
</dbReference>
<sequence length="83" mass="9661">MPLPKIEDARKLSDQELADEIVAVKRELFQLRFQKATRQLETEVHRFKHANHRLSQMMTIQRQRQLTATSVSDQEPGSATSEE</sequence>
<dbReference type="HAMAP" id="MF_00374">
    <property type="entry name" value="Ribosomal_uL29"/>
    <property type="match status" value="1"/>
</dbReference>
<keyword evidence="2 5" id="KW-0689">Ribosomal protein</keyword>
<comment type="similarity">
    <text evidence="1 5">Belongs to the universal ribosomal protein uL29 family.</text>
</comment>
<dbReference type="Pfam" id="PF00831">
    <property type="entry name" value="Ribosomal_L29"/>
    <property type="match status" value="1"/>
</dbReference>
<dbReference type="SUPFAM" id="SSF46561">
    <property type="entry name" value="Ribosomal protein L29 (L29p)"/>
    <property type="match status" value="1"/>
</dbReference>
<dbReference type="EMBL" id="JBHZOL010000078">
    <property type="protein sequence ID" value="MFE4107125.1"/>
    <property type="molecule type" value="Genomic_DNA"/>
</dbReference>
<evidence type="ECO:0000256" key="4">
    <source>
        <dbReference type="ARBA" id="ARBA00035204"/>
    </source>
</evidence>
<evidence type="ECO:0000256" key="1">
    <source>
        <dbReference type="ARBA" id="ARBA00009254"/>
    </source>
</evidence>
<accession>A0ABW6IHS2</accession>
<keyword evidence="3 5" id="KW-0687">Ribonucleoprotein</keyword>
<dbReference type="PANTHER" id="PTHR10916:SF0">
    <property type="entry name" value="LARGE RIBOSOMAL SUBUNIT PROTEIN UL29C"/>
    <property type="match status" value="1"/>
</dbReference>
<gene>
    <name evidence="5 7" type="primary">rpmC</name>
    <name evidence="5" type="synonym">rpl29</name>
    <name evidence="7" type="ORF">ACFVKH_12590</name>
</gene>
<dbReference type="Gene3D" id="1.10.287.310">
    <property type="match status" value="1"/>
</dbReference>
<dbReference type="GO" id="GO:0005840">
    <property type="term" value="C:ribosome"/>
    <property type="evidence" value="ECO:0007669"/>
    <property type="project" value="UniProtKB-KW"/>
</dbReference>
<evidence type="ECO:0000256" key="2">
    <source>
        <dbReference type="ARBA" id="ARBA00022980"/>
    </source>
</evidence>
<organism evidence="7 8">
    <name type="scientific">Almyronema epifaneia S1</name>
    <dbReference type="NCBI Taxonomy" id="2991925"/>
    <lineage>
        <taxon>Bacteria</taxon>
        <taxon>Bacillati</taxon>
        <taxon>Cyanobacteriota</taxon>
        <taxon>Cyanophyceae</taxon>
        <taxon>Nodosilineales</taxon>
        <taxon>Nodosilineaceae</taxon>
        <taxon>Almyronema</taxon>
        <taxon>Almyronema epifaneia</taxon>
    </lineage>
</organism>
<dbReference type="InterPro" id="IPR001854">
    <property type="entry name" value="Ribosomal_uL29"/>
</dbReference>
<name>A0ABW6IHS2_9CYAN</name>